<feature type="signal peptide" evidence="1">
    <location>
        <begin position="1"/>
        <end position="22"/>
    </location>
</feature>
<protein>
    <recommendedName>
        <fullName evidence="4">Secreted protein</fullName>
    </recommendedName>
</protein>
<comment type="caution">
    <text evidence="2">The sequence shown here is derived from an EMBL/GenBank/DDBJ whole genome shotgun (WGS) entry which is preliminary data.</text>
</comment>
<dbReference type="Proteomes" id="UP000324222">
    <property type="component" value="Unassembled WGS sequence"/>
</dbReference>
<proteinExistence type="predicted"/>
<evidence type="ECO:0000313" key="3">
    <source>
        <dbReference type="Proteomes" id="UP000324222"/>
    </source>
</evidence>
<gene>
    <name evidence="2" type="ORF">E2C01_092041</name>
</gene>
<dbReference type="AlphaFoldDB" id="A0A5B7JQB0"/>
<accession>A0A5B7JQB0</accession>
<keyword evidence="1" id="KW-0732">Signal</keyword>
<reference evidence="2 3" key="1">
    <citation type="submission" date="2019-05" db="EMBL/GenBank/DDBJ databases">
        <title>Another draft genome of Portunus trituberculatus and its Hox gene families provides insights of decapod evolution.</title>
        <authorList>
            <person name="Jeong J.-H."/>
            <person name="Song I."/>
            <person name="Kim S."/>
            <person name="Choi T."/>
            <person name="Kim D."/>
            <person name="Ryu S."/>
            <person name="Kim W."/>
        </authorList>
    </citation>
    <scope>NUCLEOTIDE SEQUENCE [LARGE SCALE GENOMIC DNA]</scope>
    <source>
        <tissue evidence="2">Muscle</tissue>
    </source>
</reference>
<evidence type="ECO:0000256" key="1">
    <source>
        <dbReference type="SAM" id="SignalP"/>
    </source>
</evidence>
<name>A0A5B7JQB0_PORTR</name>
<evidence type="ECO:0008006" key="4">
    <source>
        <dbReference type="Google" id="ProtNLM"/>
    </source>
</evidence>
<sequence>MVLLLLMVVVVLVVVVQRRLRAEKHCKLDRNITQVHMITTGKEAGGNRLEREGIFSERPHDQPERRVTVIRRDAGNGFIDLLKY</sequence>
<keyword evidence="3" id="KW-1185">Reference proteome</keyword>
<feature type="chain" id="PRO_5023023248" description="Secreted protein" evidence="1">
    <location>
        <begin position="23"/>
        <end position="84"/>
    </location>
</feature>
<dbReference type="EMBL" id="VSRR010107254">
    <property type="protein sequence ID" value="MPC96765.1"/>
    <property type="molecule type" value="Genomic_DNA"/>
</dbReference>
<evidence type="ECO:0000313" key="2">
    <source>
        <dbReference type="EMBL" id="MPC96765.1"/>
    </source>
</evidence>
<organism evidence="2 3">
    <name type="scientific">Portunus trituberculatus</name>
    <name type="common">Swimming crab</name>
    <name type="synonym">Neptunus trituberculatus</name>
    <dbReference type="NCBI Taxonomy" id="210409"/>
    <lineage>
        <taxon>Eukaryota</taxon>
        <taxon>Metazoa</taxon>
        <taxon>Ecdysozoa</taxon>
        <taxon>Arthropoda</taxon>
        <taxon>Crustacea</taxon>
        <taxon>Multicrustacea</taxon>
        <taxon>Malacostraca</taxon>
        <taxon>Eumalacostraca</taxon>
        <taxon>Eucarida</taxon>
        <taxon>Decapoda</taxon>
        <taxon>Pleocyemata</taxon>
        <taxon>Brachyura</taxon>
        <taxon>Eubrachyura</taxon>
        <taxon>Portunoidea</taxon>
        <taxon>Portunidae</taxon>
        <taxon>Portuninae</taxon>
        <taxon>Portunus</taxon>
    </lineage>
</organism>